<evidence type="ECO:0000256" key="1">
    <source>
        <dbReference type="ARBA" id="ARBA00022741"/>
    </source>
</evidence>
<reference evidence="4" key="2">
    <citation type="submission" date="2025-09" db="UniProtKB">
        <authorList>
            <consortium name="Ensembl"/>
        </authorList>
    </citation>
    <scope>IDENTIFICATION</scope>
</reference>
<organism evidence="4 5">
    <name type="scientific">Hippocampus comes</name>
    <name type="common">Tiger tail seahorse</name>
    <dbReference type="NCBI Taxonomy" id="109280"/>
    <lineage>
        <taxon>Eukaryota</taxon>
        <taxon>Metazoa</taxon>
        <taxon>Chordata</taxon>
        <taxon>Craniata</taxon>
        <taxon>Vertebrata</taxon>
        <taxon>Euteleostomi</taxon>
        <taxon>Actinopterygii</taxon>
        <taxon>Neopterygii</taxon>
        <taxon>Teleostei</taxon>
        <taxon>Neoteleostei</taxon>
        <taxon>Acanthomorphata</taxon>
        <taxon>Syngnathiaria</taxon>
        <taxon>Syngnathiformes</taxon>
        <taxon>Syngnathoidei</taxon>
        <taxon>Syngnathidae</taxon>
        <taxon>Hippocampus</taxon>
    </lineage>
</organism>
<sequence length="67" mass="7275">MLLVDELRKVALLVFANKQDLPQAMTVAQVSDGLCLSGYYIQASCAVSGSGLVEGLDWLSKQILKQF</sequence>
<dbReference type="InterPro" id="IPR006689">
    <property type="entry name" value="Small_GTPase_ARF/SAR"/>
</dbReference>
<dbReference type="Pfam" id="PF00025">
    <property type="entry name" value="Arf"/>
    <property type="match status" value="1"/>
</dbReference>
<keyword evidence="5" id="KW-1185">Reference proteome</keyword>
<dbReference type="GO" id="GO:0005525">
    <property type="term" value="F:GTP binding"/>
    <property type="evidence" value="ECO:0007669"/>
    <property type="project" value="UniProtKB-KW"/>
</dbReference>
<dbReference type="OMA" id="GVHHRNC"/>
<dbReference type="Proteomes" id="UP000264820">
    <property type="component" value="Unplaced"/>
</dbReference>
<dbReference type="GeneTree" id="ENSGT00940000181900"/>
<reference evidence="4" key="1">
    <citation type="submission" date="2025-08" db="UniProtKB">
        <authorList>
            <consortium name="Ensembl"/>
        </authorList>
    </citation>
    <scope>IDENTIFICATION</scope>
</reference>
<keyword evidence="2 3" id="KW-0342">GTP-binding</keyword>
<name>A0A3Q2Z183_HIPCM</name>
<dbReference type="Gene3D" id="3.40.50.300">
    <property type="entry name" value="P-loop containing nucleotide triphosphate hydrolases"/>
    <property type="match status" value="1"/>
</dbReference>
<protein>
    <submittedName>
        <fullName evidence="4">Uncharacterized protein</fullName>
    </submittedName>
</protein>
<proteinExistence type="predicted"/>
<dbReference type="SUPFAM" id="SSF52540">
    <property type="entry name" value="P-loop containing nucleoside triphosphate hydrolases"/>
    <property type="match status" value="1"/>
</dbReference>
<dbReference type="Ensembl" id="ENSHCOT00000026827.1">
    <property type="protein sequence ID" value="ENSHCOP00000025172.1"/>
    <property type="gene ID" value="ENSHCOG00000015139.1"/>
</dbReference>
<dbReference type="STRING" id="109280.ENSHCOP00000025172"/>
<accession>A0A3Q2Z183</accession>
<dbReference type="AlphaFoldDB" id="A0A3Q2Z183"/>
<dbReference type="InterPro" id="IPR027417">
    <property type="entry name" value="P-loop_NTPase"/>
</dbReference>
<evidence type="ECO:0000256" key="3">
    <source>
        <dbReference type="PIRSR" id="PIRSR606689-1"/>
    </source>
</evidence>
<evidence type="ECO:0000313" key="4">
    <source>
        <dbReference type="Ensembl" id="ENSHCOP00000025172.1"/>
    </source>
</evidence>
<evidence type="ECO:0000313" key="5">
    <source>
        <dbReference type="Proteomes" id="UP000264820"/>
    </source>
</evidence>
<dbReference type="PANTHER" id="PTHR11711">
    <property type="entry name" value="ADP RIBOSYLATION FACTOR-RELATED"/>
    <property type="match status" value="1"/>
</dbReference>
<dbReference type="InterPro" id="IPR024156">
    <property type="entry name" value="Small_GTPase_ARF"/>
</dbReference>
<keyword evidence="1 3" id="KW-0547">Nucleotide-binding</keyword>
<evidence type="ECO:0000256" key="2">
    <source>
        <dbReference type="ARBA" id="ARBA00023134"/>
    </source>
</evidence>
<feature type="binding site" evidence="3">
    <location>
        <begin position="17"/>
        <end position="20"/>
    </location>
    <ligand>
        <name>GTP</name>
        <dbReference type="ChEBI" id="CHEBI:37565"/>
    </ligand>
</feature>
<dbReference type="GO" id="GO:0003924">
    <property type="term" value="F:GTPase activity"/>
    <property type="evidence" value="ECO:0007669"/>
    <property type="project" value="InterPro"/>
</dbReference>